<evidence type="ECO:0000313" key="2">
    <source>
        <dbReference type="EMBL" id="SDP59492.1"/>
    </source>
</evidence>
<reference evidence="2 3" key="1">
    <citation type="submission" date="2016-10" db="EMBL/GenBank/DDBJ databases">
        <authorList>
            <person name="de Groot N.N."/>
        </authorList>
    </citation>
    <scope>NUCLEOTIDE SEQUENCE [LARGE SCALE GENOMIC DNA]</scope>
    <source>
        <strain evidence="2 3">BS3776</strain>
    </source>
</reference>
<evidence type="ECO:0000313" key="4">
    <source>
        <dbReference type="Proteomes" id="UP000460142"/>
    </source>
</evidence>
<organism evidence="2 3">
    <name type="scientific">Pseudomonas reinekei</name>
    <dbReference type="NCBI Taxonomy" id="395598"/>
    <lineage>
        <taxon>Bacteria</taxon>
        <taxon>Pseudomonadati</taxon>
        <taxon>Pseudomonadota</taxon>
        <taxon>Gammaproteobacteria</taxon>
        <taxon>Pseudomonadales</taxon>
        <taxon>Pseudomonadaceae</taxon>
        <taxon>Pseudomonas</taxon>
    </lineage>
</organism>
<dbReference type="EMBL" id="VZPS01000002">
    <property type="protein sequence ID" value="KAB0488116.1"/>
    <property type="molecule type" value="Genomic_DNA"/>
</dbReference>
<gene>
    <name evidence="1" type="ORF">F7R15_04630</name>
    <name evidence="2" type="ORF">SAMN04490202_5043</name>
</gene>
<protein>
    <submittedName>
        <fullName evidence="2">Uncharacterized protein</fullName>
    </submittedName>
</protein>
<evidence type="ECO:0000313" key="3">
    <source>
        <dbReference type="Proteomes" id="UP000198549"/>
    </source>
</evidence>
<sequence>MFDQAEIVVSNGWMKSASAFEANKPVTREEWVEAARVLVAQGRVKTVMPETHKGTTVRRDEVAELIARAYALGH</sequence>
<reference evidence="1 4" key="2">
    <citation type="submission" date="2019-09" db="EMBL/GenBank/DDBJ databases">
        <title>Draft genome sequences of 48 bacterial type strains from the CCUG.</title>
        <authorList>
            <person name="Tunovic T."/>
            <person name="Pineiro-Iglesias B."/>
            <person name="Unosson C."/>
            <person name="Inganas E."/>
            <person name="Ohlen M."/>
            <person name="Cardew S."/>
            <person name="Jensie-Markopoulos S."/>
            <person name="Salva-Serra F."/>
            <person name="Jaen-Luchoro D."/>
            <person name="Karlsson R."/>
            <person name="Svensson-Stadler L."/>
            <person name="Chun J."/>
            <person name="Moore E."/>
        </authorList>
    </citation>
    <scope>NUCLEOTIDE SEQUENCE [LARGE SCALE GENOMIC DNA]</scope>
    <source>
        <strain evidence="1 4">CCUG 53116</strain>
    </source>
</reference>
<dbReference type="RefSeq" id="WP_139315750.1">
    <property type="nucleotide sequence ID" value="NZ_LT629709.1"/>
</dbReference>
<dbReference type="OrthoDB" id="9799980at2"/>
<dbReference type="Proteomes" id="UP000198549">
    <property type="component" value="Chromosome I"/>
</dbReference>
<evidence type="ECO:0000313" key="1">
    <source>
        <dbReference type="EMBL" id="KAB0488116.1"/>
    </source>
</evidence>
<name>A0A1H0TZJ7_PSERE</name>
<dbReference type="EMBL" id="LT629709">
    <property type="protein sequence ID" value="SDP59492.1"/>
    <property type="molecule type" value="Genomic_DNA"/>
</dbReference>
<proteinExistence type="predicted"/>
<accession>A0A1H0TZJ7</accession>
<dbReference type="AlphaFoldDB" id="A0A1H0TZJ7"/>
<dbReference type="Proteomes" id="UP000460142">
    <property type="component" value="Unassembled WGS sequence"/>
</dbReference>